<reference evidence="2" key="1">
    <citation type="submission" date="2020-12" db="EMBL/GenBank/DDBJ databases">
        <title>Bacterial taxonomy.</title>
        <authorList>
            <person name="Pan X."/>
        </authorList>
    </citation>
    <scope>NUCLEOTIDE SEQUENCE</scope>
    <source>
        <strain evidence="2">B2012</strain>
    </source>
</reference>
<dbReference type="InterPro" id="IPR011928">
    <property type="entry name" value="Phage_phiJL001_Gp84"/>
</dbReference>
<proteinExistence type="predicted"/>
<dbReference type="Proteomes" id="UP000609531">
    <property type="component" value="Unassembled WGS sequence"/>
</dbReference>
<dbReference type="Pfam" id="PF09356">
    <property type="entry name" value="Phage_BR0599"/>
    <property type="match status" value="1"/>
</dbReference>
<accession>A0A934IM76</accession>
<dbReference type="InterPro" id="IPR018964">
    <property type="entry name" value="Phage_phiJL001_Gp84_C"/>
</dbReference>
<comment type="caution">
    <text evidence="2">The sequence shown here is derived from an EMBL/GenBank/DDBJ whole genome shotgun (WGS) entry which is preliminary data.</text>
</comment>
<dbReference type="Pfam" id="PF09931">
    <property type="entry name" value="Phage_phiJL001_Gp84_N"/>
    <property type="match status" value="1"/>
</dbReference>
<name>A0A934IM76_9HYPH</name>
<dbReference type="NCBIfam" id="TIGR02218">
    <property type="entry name" value="phg_TIGR02218"/>
    <property type="match status" value="1"/>
</dbReference>
<dbReference type="EMBL" id="JAEKJA010000009">
    <property type="protein sequence ID" value="MBJ3776402.1"/>
    <property type="molecule type" value="Genomic_DNA"/>
</dbReference>
<dbReference type="RefSeq" id="WP_198882308.1">
    <property type="nucleotide sequence ID" value="NZ_JAEKJA010000009.1"/>
</dbReference>
<gene>
    <name evidence="2" type="ORF">JCR33_11915</name>
</gene>
<feature type="domain" description="Bacteriophage phiJL001 Gp84 C-terminal" evidence="1">
    <location>
        <begin position="195"/>
        <end position="274"/>
    </location>
</feature>
<evidence type="ECO:0000313" key="3">
    <source>
        <dbReference type="Proteomes" id="UP000609531"/>
    </source>
</evidence>
<dbReference type="AlphaFoldDB" id="A0A934IM76"/>
<evidence type="ECO:0000259" key="1">
    <source>
        <dbReference type="Pfam" id="PF09356"/>
    </source>
</evidence>
<keyword evidence="3" id="KW-1185">Reference proteome</keyword>
<sequence>MRTLPTGMQAHLDTGTTTLAWCWRVVAQDGAVLGFTDHDRDLAFDGTTYRAETGFTGSALTAELGLAVGNLTADGALQADALTEADIIAGKWDDADIKIWLVNWQDVGQRVLMTSGSLGEVERADNAFSAEVRGLAHRWQQKRGRVYGATCDATLGDARCGVDLSASANRGTGTVSGASGMVFEASGLSGFAGAWFARGLLTFTSGAATGRGFKVVAFSAGATATVVLQESPVHPIAVGDTFAVTAGCDKRFETCRTKFANGINFRGFPHMPGDGYAVLYPDSEAENTGTSRYGQF</sequence>
<organism evidence="2 3">
    <name type="scientific">Acuticoccus mangrovi</name>
    <dbReference type="NCBI Taxonomy" id="2796142"/>
    <lineage>
        <taxon>Bacteria</taxon>
        <taxon>Pseudomonadati</taxon>
        <taxon>Pseudomonadota</taxon>
        <taxon>Alphaproteobacteria</taxon>
        <taxon>Hyphomicrobiales</taxon>
        <taxon>Amorphaceae</taxon>
        <taxon>Acuticoccus</taxon>
    </lineage>
</organism>
<protein>
    <submittedName>
        <fullName evidence="2">DUF2163 domain-containing protein</fullName>
    </submittedName>
</protein>
<evidence type="ECO:0000313" key="2">
    <source>
        <dbReference type="EMBL" id="MBJ3776402.1"/>
    </source>
</evidence>